<keyword evidence="2" id="KW-1185">Reference proteome</keyword>
<dbReference type="Proteomes" id="UP000184010">
    <property type="component" value="Unassembled WGS sequence"/>
</dbReference>
<evidence type="ECO:0000313" key="2">
    <source>
        <dbReference type="Proteomes" id="UP000184010"/>
    </source>
</evidence>
<name>A0A1M7T6A5_9FIRM</name>
<reference evidence="2" key="1">
    <citation type="submission" date="2016-12" db="EMBL/GenBank/DDBJ databases">
        <authorList>
            <person name="Varghese N."/>
            <person name="Submissions S."/>
        </authorList>
    </citation>
    <scope>NUCLEOTIDE SEQUENCE [LARGE SCALE GENOMIC DNA]</scope>
    <source>
        <strain evidence="2">DSM 11544</strain>
    </source>
</reference>
<protein>
    <submittedName>
        <fullName evidence="1">Uncharacterized protein</fullName>
    </submittedName>
</protein>
<dbReference type="EMBL" id="FRDN01000005">
    <property type="protein sequence ID" value="SHN66263.1"/>
    <property type="molecule type" value="Genomic_DNA"/>
</dbReference>
<organism evidence="1 2">
    <name type="scientific">Desulfitobacterium chlororespirans DSM 11544</name>
    <dbReference type="NCBI Taxonomy" id="1121395"/>
    <lineage>
        <taxon>Bacteria</taxon>
        <taxon>Bacillati</taxon>
        <taxon>Bacillota</taxon>
        <taxon>Clostridia</taxon>
        <taxon>Eubacteriales</taxon>
        <taxon>Desulfitobacteriaceae</taxon>
        <taxon>Desulfitobacterium</taxon>
    </lineage>
</organism>
<proteinExistence type="predicted"/>
<dbReference type="STRING" id="1121395.SAMN02745215_01642"/>
<sequence length="281" mass="31270">MLIATLGAVFLILMALSKAKNKSTGGKTGRNKEPITTQALFSQSKDTIVSSNGIIEVGGIFRACLYVTQANMRTTSESEMAQRWISFRGYLNEIGLPYSFVQLSQFVDVREYAQMYQEKIEKGRLTPELQASGQGVVDFIKGMDEDKNSRDYHGYIVFQYDPESDSIDSGVATGNATLDGLINKISGKKPMSSEERKNLSRMILSEAINITRSYAEQMGISCWMLKRGQVYGLTHKILMKDNASFSSPEEASEAQAFTTFYESKTARALAEDLQEDFDNAI</sequence>
<accession>A0A1M7T6A5</accession>
<evidence type="ECO:0000313" key="1">
    <source>
        <dbReference type="EMBL" id="SHN66263.1"/>
    </source>
</evidence>
<gene>
    <name evidence="1" type="ORF">SAMN02745215_01642</name>
</gene>
<dbReference type="AlphaFoldDB" id="A0A1M7T6A5"/>